<protein>
    <submittedName>
        <fullName evidence="2">Uncharacterized protein</fullName>
    </submittedName>
</protein>
<dbReference type="AlphaFoldDB" id="A0A6N9QYG0"/>
<feature type="region of interest" description="Disordered" evidence="1">
    <location>
        <begin position="46"/>
        <end position="76"/>
    </location>
</feature>
<organism evidence="2 3">
    <name type="scientific">Kocuria marina subsp. indica</name>
    <dbReference type="NCBI Taxonomy" id="1049583"/>
    <lineage>
        <taxon>Bacteria</taxon>
        <taxon>Bacillati</taxon>
        <taxon>Actinomycetota</taxon>
        <taxon>Actinomycetes</taxon>
        <taxon>Micrococcales</taxon>
        <taxon>Micrococcaceae</taxon>
        <taxon>Kocuria</taxon>
    </lineage>
</organism>
<accession>A0A6N9QYG0</accession>
<comment type="caution">
    <text evidence="2">The sequence shown here is derived from an EMBL/GenBank/DDBJ whole genome shotgun (WGS) entry which is preliminary data.</text>
</comment>
<gene>
    <name evidence="2" type="ORF">GKZ75_08570</name>
</gene>
<dbReference type="RefSeq" id="WP_162229641.1">
    <property type="nucleotide sequence ID" value="NZ_WMHZ01000010.1"/>
</dbReference>
<feature type="compositionally biased region" description="Basic and acidic residues" evidence="1">
    <location>
        <begin position="63"/>
        <end position="72"/>
    </location>
</feature>
<evidence type="ECO:0000256" key="1">
    <source>
        <dbReference type="SAM" id="MobiDB-lite"/>
    </source>
</evidence>
<dbReference type="Proteomes" id="UP000471026">
    <property type="component" value="Unassembled WGS sequence"/>
</dbReference>
<sequence>MIRWLPFDAPLMRAQSPDEYMWGNPWTQYIVHSGEESMLQKGVLKSKHKNLKDRDINPTPRPGQKEKERLEADAMPVADMRERLGFSI</sequence>
<reference evidence="2 3" key="1">
    <citation type="submission" date="2019-11" db="EMBL/GenBank/DDBJ databases">
        <title>Draft genome sequence of Kocuria indica DP-K7, a methyl red degrading Actinobacterium.</title>
        <authorList>
            <person name="Kumaran S."/>
            <person name="Tischler D."/>
            <person name="Ngo A.C.R."/>
            <person name="Schultes F."/>
        </authorList>
    </citation>
    <scope>NUCLEOTIDE SEQUENCE [LARGE SCALE GENOMIC DNA]</scope>
    <source>
        <strain evidence="2 3">DP-K7</strain>
    </source>
</reference>
<dbReference type="EMBL" id="WMHZ01000010">
    <property type="protein sequence ID" value="NDO78275.1"/>
    <property type="molecule type" value="Genomic_DNA"/>
</dbReference>
<name>A0A6N9QYG0_9MICC</name>
<evidence type="ECO:0000313" key="3">
    <source>
        <dbReference type="Proteomes" id="UP000471026"/>
    </source>
</evidence>
<evidence type="ECO:0000313" key="2">
    <source>
        <dbReference type="EMBL" id="NDO78275.1"/>
    </source>
</evidence>
<proteinExistence type="predicted"/>